<dbReference type="AlphaFoldDB" id="A0A317Z8R1"/>
<reference evidence="2 3" key="1">
    <citation type="journal article" date="2018" name="Vet. Microbiol.">
        <title>Clonal diversity and geographic distribution of methicillin-resistant Staphylococcus pseudintermedius from Australian animals: Discovery of novel sequence types.</title>
        <authorList>
            <person name="Worthing K.A."/>
            <person name="Abraham S."/>
            <person name="Coombs G.W."/>
            <person name="Pang S."/>
            <person name="Saputra S."/>
            <person name="Jordan D."/>
            <person name="Trott D.J."/>
            <person name="Norris J.M."/>
        </authorList>
    </citation>
    <scope>NUCLEOTIDE SEQUENCE [LARGE SCALE GENOMIC DNA]</scope>
    <source>
        <strain evidence="2 3">ST71 3</strain>
    </source>
</reference>
<name>A0A317Z8R1_STAPS</name>
<feature type="non-terminal residue" evidence="2">
    <location>
        <position position="45"/>
    </location>
</feature>
<accession>A0A317Z8R1</accession>
<feature type="compositionally biased region" description="Basic residues" evidence="1">
    <location>
        <begin position="17"/>
        <end position="28"/>
    </location>
</feature>
<comment type="caution">
    <text evidence="2">The sequence shown here is derived from an EMBL/GenBank/DDBJ whole genome shotgun (WGS) entry which is preliminary data.</text>
</comment>
<dbReference type="EMBL" id="QEIV01000963">
    <property type="protein sequence ID" value="PWZ98063.1"/>
    <property type="molecule type" value="Genomic_DNA"/>
</dbReference>
<evidence type="ECO:0000256" key="1">
    <source>
        <dbReference type="SAM" id="MobiDB-lite"/>
    </source>
</evidence>
<sequence length="45" mass="5221">MAQKIQNIGNQYTSQKNAKKQRHERRKKVVKKRISVFGGILLAII</sequence>
<evidence type="ECO:0000313" key="3">
    <source>
        <dbReference type="Proteomes" id="UP000246351"/>
    </source>
</evidence>
<feature type="compositionally biased region" description="Polar residues" evidence="1">
    <location>
        <begin position="1"/>
        <end position="16"/>
    </location>
</feature>
<keyword evidence="2" id="KW-0131">Cell cycle</keyword>
<feature type="region of interest" description="Disordered" evidence="1">
    <location>
        <begin position="1"/>
        <end position="28"/>
    </location>
</feature>
<protein>
    <submittedName>
        <fullName evidence="2">Cell division protein DivIC</fullName>
    </submittedName>
</protein>
<dbReference type="Proteomes" id="UP000246351">
    <property type="component" value="Unassembled WGS sequence"/>
</dbReference>
<organism evidence="2 3">
    <name type="scientific">Staphylococcus pseudintermedius</name>
    <dbReference type="NCBI Taxonomy" id="283734"/>
    <lineage>
        <taxon>Bacteria</taxon>
        <taxon>Bacillati</taxon>
        <taxon>Bacillota</taxon>
        <taxon>Bacilli</taxon>
        <taxon>Bacillales</taxon>
        <taxon>Staphylococcaceae</taxon>
        <taxon>Staphylococcus</taxon>
        <taxon>Staphylococcus intermedius group</taxon>
    </lineage>
</organism>
<evidence type="ECO:0000313" key="2">
    <source>
        <dbReference type="EMBL" id="PWZ98063.1"/>
    </source>
</evidence>
<proteinExistence type="predicted"/>
<gene>
    <name evidence="2" type="ORF">DD924_10200</name>
</gene>
<keyword evidence="2" id="KW-0132">Cell division</keyword>
<dbReference type="GO" id="GO:0051301">
    <property type="term" value="P:cell division"/>
    <property type="evidence" value="ECO:0007669"/>
    <property type="project" value="UniProtKB-KW"/>
</dbReference>